<dbReference type="Pfam" id="PF03283">
    <property type="entry name" value="PAE"/>
    <property type="match status" value="1"/>
</dbReference>
<keyword evidence="2" id="KW-1185">Reference proteome</keyword>
<evidence type="ECO:0000313" key="1">
    <source>
        <dbReference type="EMBL" id="QHF12013.1"/>
    </source>
</evidence>
<reference evidence="1 2" key="1">
    <citation type="journal article" date="2015" name="Genome Announc.">
        <title>Genome Sequences of Two Pandoraea pnomenusa Isolates Recovered 11 Months Apart from a Cystic Fibrosis Patient.</title>
        <authorList>
            <person name="Ee R."/>
            <person name="Ambrose M."/>
            <person name="Lazenby J."/>
            <person name="Williams P."/>
            <person name="Chan K.G."/>
            <person name="Roddam L."/>
        </authorList>
    </citation>
    <scope>NUCLEOTIDE SEQUENCE [LARGE SCALE GENOMIC DNA]</scope>
    <source>
        <strain evidence="1 2">6399</strain>
    </source>
</reference>
<sequence length="409" mass="45374">MNKNRFRKVFCIIEGEKLAANQRTTLGERNPMQIRHAVTLAFLLAPVGVMAQNQGQAEKSPWRTIEPGGETSCATGTPYAFHVKPGEGADAAKLMIFLSGGGACWTGEQCDPSSAVYIPFARPQPNEPQWRSEYMGRLGLSERVDPSDPRNWRGVFDLGNPENPVAKWTQVYASYCTGDVYLGNRDVTYKTADGREIAVRHRGRANVESVLSWVYQNVKKPERIVVAGSSAGAIGAPIYAAEVADHYPDVEITAVSDGAGGYRSPKIAELIRHWGFWDGAPKWMGGVDRKSATFEDLGRAAVRHAPRLRVVELDTAYDQAQERFQKAFGTPSRLYPLLLQNRAEQAKGIPGFAGFTSRGKEHTQLLFDRFYTNKEEGVRVVDWFRDVTEGRKVKSVTCGEPKSCEKEPE</sequence>
<organism evidence="1 2">
    <name type="scientific">Pandoraea fibrosis</name>
    <dbReference type="NCBI Taxonomy" id="1891094"/>
    <lineage>
        <taxon>Bacteria</taxon>
        <taxon>Pseudomonadati</taxon>
        <taxon>Pseudomonadota</taxon>
        <taxon>Betaproteobacteria</taxon>
        <taxon>Burkholderiales</taxon>
        <taxon>Burkholderiaceae</taxon>
        <taxon>Pandoraea</taxon>
    </lineage>
</organism>
<gene>
    <name evidence="1" type="ORF">PI93_004625</name>
</gene>
<name>A0ABX6HMI5_9BURK</name>
<evidence type="ECO:0000313" key="2">
    <source>
        <dbReference type="Proteomes" id="UP000035080"/>
    </source>
</evidence>
<dbReference type="Proteomes" id="UP000035080">
    <property type="component" value="Chromosome"/>
</dbReference>
<dbReference type="SUPFAM" id="SSF53474">
    <property type="entry name" value="alpha/beta-Hydrolases"/>
    <property type="match status" value="1"/>
</dbReference>
<dbReference type="EMBL" id="CP047385">
    <property type="protein sequence ID" value="QHF12013.1"/>
    <property type="molecule type" value="Genomic_DNA"/>
</dbReference>
<dbReference type="InterPro" id="IPR004963">
    <property type="entry name" value="PAE/NOTUM"/>
</dbReference>
<dbReference type="PANTHER" id="PTHR21562">
    <property type="entry name" value="NOTUM-RELATED"/>
    <property type="match status" value="1"/>
</dbReference>
<dbReference type="PANTHER" id="PTHR21562:SF83">
    <property type="entry name" value="PECTIN ACETYLESTERASE 4"/>
    <property type="match status" value="1"/>
</dbReference>
<protein>
    <recommendedName>
        <fullName evidence="3">Lipoprotein</fullName>
    </recommendedName>
</protein>
<accession>A0ABX6HMI5</accession>
<dbReference type="InterPro" id="IPR029058">
    <property type="entry name" value="AB_hydrolase_fold"/>
</dbReference>
<proteinExistence type="predicted"/>
<evidence type="ECO:0008006" key="3">
    <source>
        <dbReference type="Google" id="ProtNLM"/>
    </source>
</evidence>